<evidence type="ECO:0000313" key="6">
    <source>
        <dbReference type="Proteomes" id="UP000555407"/>
    </source>
</evidence>
<keyword evidence="5" id="KW-0645">Protease</keyword>
<dbReference type="Pfam" id="PF07687">
    <property type="entry name" value="M20_dimer"/>
    <property type="match status" value="1"/>
</dbReference>
<dbReference type="EC" id="3.4.17.11" evidence="5"/>
<dbReference type="GO" id="GO:0004180">
    <property type="term" value="F:carboxypeptidase activity"/>
    <property type="evidence" value="ECO:0007669"/>
    <property type="project" value="UniProtKB-KW"/>
</dbReference>
<dbReference type="InterPro" id="IPR017150">
    <property type="entry name" value="Pept_M20_glutamate_carboxypep"/>
</dbReference>
<proteinExistence type="predicted"/>
<dbReference type="SUPFAM" id="SSF55031">
    <property type="entry name" value="Bacterial exopeptidase dimerisation domain"/>
    <property type="match status" value="1"/>
</dbReference>
<feature type="domain" description="Peptidase M20 dimerisation" evidence="4">
    <location>
        <begin position="170"/>
        <end position="264"/>
    </location>
</feature>
<reference evidence="5 6" key="1">
    <citation type="submission" date="2020-03" db="EMBL/GenBank/DDBJ databases">
        <title>Sequencing the genomes of 1000 actinobacteria strains.</title>
        <authorList>
            <person name="Klenk H.-P."/>
        </authorList>
    </citation>
    <scope>NUCLEOTIDE SEQUENCE [LARGE SCALE GENOMIC DNA]</scope>
    <source>
        <strain evidence="5 6">DSM 45490</strain>
    </source>
</reference>
<dbReference type="InterPro" id="IPR002933">
    <property type="entry name" value="Peptidase_M20"/>
</dbReference>
<sequence length="367" mass="37699">MEQLLGELVTIESPSDDPDGLVAMGGRLERLFGEFGGVERHSAGQPGVDHLVVTVPGAGPESLAHTVALGHFDTVWPRGTLERMPFDVSREGVATGPGCFDMKGGLVLLYYALSELSALGLGSRRTLRLVLNSDEEIGSRSSRALIKDAAAGAAAAFVLEAPLPGGVLKTARKGTAMYRLKVEGKAAHAGIEPERGVSAILELAHQIPAVHALNDLVSGTSVTVGLVRGGSRSNVVPAAAEAVIDVRVKTAAEAERVRHALRELSPVLPGARVSVLADLSRPPMERTPASGRLFQRAKAISAGLGVPDLGEGSTGGGSDGNLVAALGVPTLDGLGPEGGGAHADDEHVKVDCLPRRAALIAGLLAEV</sequence>
<dbReference type="EMBL" id="JAASRO010000001">
    <property type="protein sequence ID" value="NIK61436.1"/>
    <property type="molecule type" value="Genomic_DNA"/>
</dbReference>
<dbReference type="SUPFAM" id="SSF53187">
    <property type="entry name" value="Zn-dependent exopeptidases"/>
    <property type="match status" value="1"/>
</dbReference>
<dbReference type="RefSeq" id="WP_167215932.1">
    <property type="nucleotide sequence ID" value="NZ_JAASRO010000001.1"/>
</dbReference>
<gene>
    <name evidence="5" type="ORF">BJY22_007153</name>
</gene>
<dbReference type="InterPro" id="IPR011650">
    <property type="entry name" value="Peptidase_M20_dimer"/>
</dbReference>
<evidence type="ECO:0000256" key="1">
    <source>
        <dbReference type="ARBA" id="ARBA00022723"/>
    </source>
</evidence>
<dbReference type="CDD" id="cd03885">
    <property type="entry name" value="M20_CPDG2"/>
    <property type="match status" value="1"/>
</dbReference>
<feature type="active site" evidence="3">
    <location>
        <position position="73"/>
    </location>
</feature>
<dbReference type="Pfam" id="PF01546">
    <property type="entry name" value="Peptidase_M20"/>
    <property type="match status" value="1"/>
</dbReference>
<evidence type="ECO:0000256" key="3">
    <source>
        <dbReference type="PIRSR" id="PIRSR037238-1"/>
    </source>
</evidence>
<dbReference type="Proteomes" id="UP000555407">
    <property type="component" value="Unassembled WGS sequence"/>
</dbReference>
<keyword evidence="6" id="KW-1185">Reference proteome</keyword>
<protein>
    <submittedName>
        <fullName evidence="5">Glutamate carboxypeptidase</fullName>
        <ecNumber evidence="5">3.4.17.11</ecNumber>
    </submittedName>
</protein>
<dbReference type="PANTHER" id="PTHR43808:SF9">
    <property type="entry name" value="BLL0789 PROTEIN"/>
    <property type="match status" value="1"/>
</dbReference>
<evidence type="ECO:0000259" key="4">
    <source>
        <dbReference type="Pfam" id="PF07687"/>
    </source>
</evidence>
<dbReference type="GO" id="GO:0046872">
    <property type="term" value="F:metal ion binding"/>
    <property type="evidence" value="ECO:0007669"/>
    <property type="project" value="UniProtKB-KW"/>
</dbReference>
<comment type="caution">
    <text evidence="5">The sequence shown here is derived from an EMBL/GenBank/DDBJ whole genome shotgun (WGS) entry which is preliminary data.</text>
</comment>
<keyword evidence="2 5" id="KW-0378">Hydrolase</keyword>
<dbReference type="PIRSF" id="PIRSF037238">
    <property type="entry name" value="Carboxypeptidase_G2"/>
    <property type="match status" value="1"/>
</dbReference>
<dbReference type="PANTHER" id="PTHR43808">
    <property type="entry name" value="ACETYLORNITHINE DEACETYLASE"/>
    <property type="match status" value="1"/>
</dbReference>
<evidence type="ECO:0000313" key="5">
    <source>
        <dbReference type="EMBL" id="NIK61436.1"/>
    </source>
</evidence>
<dbReference type="InterPro" id="IPR050072">
    <property type="entry name" value="Peptidase_M20A"/>
</dbReference>
<organism evidence="5 6">
    <name type="scientific">Kribbella shirazensis</name>
    <dbReference type="NCBI Taxonomy" id="1105143"/>
    <lineage>
        <taxon>Bacteria</taxon>
        <taxon>Bacillati</taxon>
        <taxon>Actinomycetota</taxon>
        <taxon>Actinomycetes</taxon>
        <taxon>Propionibacteriales</taxon>
        <taxon>Kribbellaceae</taxon>
        <taxon>Kribbella</taxon>
    </lineage>
</organism>
<dbReference type="InterPro" id="IPR036264">
    <property type="entry name" value="Bact_exopeptidase_dim_dom"/>
</dbReference>
<dbReference type="AlphaFoldDB" id="A0A7X5VHL7"/>
<name>A0A7X5VHL7_9ACTN</name>
<keyword evidence="5" id="KW-0121">Carboxypeptidase</keyword>
<feature type="active site" description="Proton acceptor" evidence="3">
    <location>
        <position position="135"/>
    </location>
</feature>
<dbReference type="Gene3D" id="3.40.630.10">
    <property type="entry name" value="Zn peptidases"/>
    <property type="match status" value="1"/>
</dbReference>
<keyword evidence="1" id="KW-0479">Metal-binding</keyword>
<accession>A0A7X5VHL7</accession>
<evidence type="ECO:0000256" key="2">
    <source>
        <dbReference type="ARBA" id="ARBA00022801"/>
    </source>
</evidence>
<dbReference type="Gene3D" id="3.30.70.360">
    <property type="match status" value="1"/>
</dbReference>